<accession>A0A3M7T8C8</accession>
<dbReference type="Proteomes" id="UP000276133">
    <property type="component" value="Unassembled WGS sequence"/>
</dbReference>
<gene>
    <name evidence="1" type="ORF">BpHYR1_005624</name>
</gene>
<reference evidence="1 2" key="1">
    <citation type="journal article" date="2018" name="Sci. Rep.">
        <title>Genomic signatures of local adaptation to the degree of environmental predictability in rotifers.</title>
        <authorList>
            <person name="Franch-Gras L."/>
            <person name="Hahn C."/>
            <person name="Garcia-Roger E.M."/>
            <person name="Carmona M.J."/>
            <person name="Serra M."/>
            <person name="Gomez A."/>
        </authorList>
    </citation>
    <scope>NUCLEOTIDE SEQUENCE [LARGE SCALE GENOMIC DNA]</scope>
    <source>
        <strain evidence="1">HYR1</strain>
    </source>
</reference>
<dbReference type="AlphaFoldDB" id="A0A3M7T8C8"/>
<sequence length="161" mass="17852">MPPSSSIFAVSRAWLELYKDVPVYSVPLNQVRHDGEPSLFEDPSISEHQMTSICNFRFRKLLLDAQKSGDWFSARPLQLISSDLSKNSIQGQLKGLGRRPGLKSSVQQKELGRYLLGVDPSLLENILNGNICLSPITKPVCKTETGSKPVCPDRSTNPNNN</sequence>
<keyword evidence="2" id="KW-1185">Reference proteome</keyword>
<comment type="caution">
    <text evidence="1">The sequence shown here is derived from an EMBL/GenBank/DDBJ whole genome shotgun (WGS) entry which is preliminary data.</text>
</comment>
<evidence type="ECO:0000313" key="2">
    <source>
        <dbReference type="Proteomes" id="UP000276133"/>
    </source>
</evidence>
<dbReference type="EMBL" id="REGN01000140">
    <property type="protein sequence ID" value="RNA44189.1"/>
    <property type="molecule type" value="Genomic_DNA"/>
</dbReference>
<name>A0A3M7T8C8_BRAPC</name>
<protein>
    <submittedName>
        <fullName evidence="1">Uncharacterized protein</fullName>
    </submittedName>
</protein>
<organism evidence="1 2">
    <name type="scientific">Brachionus plicatilis</name>
    <name type="common">Marine rotifer</name>
    <name type="synonym">Brachionus muelleri</name>
    <dbReference type="NCBI Taxonomy" id="10195"/>
    <lineage>
        <taxon>Eukaryota</taxon>
        <taxon>Metazoa</taxon>
        <taxon>Spiralia</taxon>
        <taxon>Gnathifera</taxon>
        <taxon>Rotifera</taxon>
        <taxon>Eurotatoria</taxon>
        <taxon>Monogononta</taxon>
        <taxon>Pseudotrocha</taxon>
        <taxon>Ploima</taxon>
        <taxon>Brachionidae</taxon>
        <taxon>Brachionus</taxon>
    </lineage>
</organism>
<proteinExistence type="predicted"/>
<evidence type="ECO:0000313" key="1">
    <source>
        <dbReference type="EMBL" id="RNA44189.1"/>
    </source>
</evidence>